<dbReference type="FunFam" id="1.10.287.70:FF:000125">
    <property type="entry name" value="Voltage-dependent T-type calcium channel subunit alpha"/>
    <property type="match status" value="1"/>
</dbReference>
<feature type="transmembrane region" description="Helical" evidence="17">
    <location>
        <begin position="1711"/>
        <end position="1735"/>
    </location>
</feature>
<dbReference type="PANTHER" id="PTHR10037">
    <property type="entry name" value="VOLTAGE-GATED CATION CHANNEL CALCIUM AND SODIUM"/>
    <property type="match status" value="1"/>
</dbReference>
<evidence type="ECO:0000256" key="5">
    <source>
        <dbReference type="ARBA" id="ARBA00022692"/>
    </source>
</evidence>
<dbReference type="GO" id="GO:0001518">
    <property type="term" value="C:voltage-gated sodium channel complex"/>
    <property type="evidence" value="ECO:0007669"/>
    <property type="project" value="TreeGrafter"/>
</dbReference>
<feature type="compositionally biased region" description="Low complexity" evidence="16">
    <location>
        <begin position="2207"/>
        <end position="2219"/>
    </location>
</feature>
<feature type="transmembrane region" description="Helical" evidence="17">
    <location>
        <begin position="685"/>
        <end position="707"/>
    </location>
</feature>
<keyword evidence="5 17" id="KW-0812">Transmembrane</keyword>
<dbReference type="FunFam" id="1.20.120.350:FF:000009">
    <property type="entry name" value="Voltage-dependent T-type calcium channel subunit alpha"/>
    <property type="match status" value="1"/>
</dbReference>
<evidence type="ECO:0000256" key="9">
    <source>
        <dbReference type="ARBA" id="ARBA00022989"/>
    </source>
</evidence>
<keyword evidence="13" id="KW-0407">Ion channel</keyword>
<feature type="transmembrane region" description="Helical" evidence="17">
    <location>
        <begin position="1360"/>
        <end position="1378"/>
    </location>
</feature>
<feature type="compositionally biased region" description="Polar residues" evidence="16">
    <location>
        <begin position="1112"/>
        <end position="1122"/>
    </location>
</feature>
<evidence type="ECO:0000256" key="13">
    <source>
        <dbReference type="ARBA" id="ARBA00023303"/>
    </source>
</evidence>
<keyword evidence="8" id="KW-0851">Voltage-gated channel</keyword>
<feature type="domain" description="Ion transport" evidence="18">
    <location>
        <begin position="561"/>
        <end position="827"/>
    </location>
</feature>
<dbReference type="EMBL" id="OU895879">
    <property type="protein sequence ID" value="CAH1729854.1"/>
    <property type="molecule type" value="Genomic_DNA"/>
</dbReference>
<dbReference type="Pfam" id="PF00520">
    <property type="entry name" value="Ion_trans"/>
    <property type="match status" value="4"/>
</dbReference>
<keyword evidence="11 17" id="KW-0472">Membrane</keyword>
<feature type="transmembrane region" description="Helical" evidence="17">
    <location>
        <begin position="550"/>
        <end position="571"/>
    </location>
</feature>
<keyword evidence="15" id="KW-0175">Coiled coil</keyword>
<keyword evidence="9 17" id="KW-1133">Transmembrane helix</keyword>
<feature type="domain" description="Ion transport" evidence="18">
    <location>
        <begin position="1359"/>
        <end position="1631"/>
    </location>
</feature>
<keyword evidence="6" id="KW-0677">Repeat</keyword>
<feature type="compositionally biased region" description="Basic and acidic residues" evidence="16">
    <location>
        <begin position="952"/>
        <end position="964"/>
    </location>
</feature>
<keyword evidence="20" id="KW-1185">Reference proteome</keyword>
<keyword evidence="12" id="KW-0325">Glycoprotein</keyword>
<dbReference type="InterPro" id="IPR027359">
    <property type="entry name" value="Volt_channel_dom_sf"/>
</dbReference>
<dbReference type="SUPFAM" id="SSF81324">
    <property type="entry name" value="Voltage-gated potassium channels"/>
    <property type="match status" value="4"/>
</dbReference>
<dbReference type="GO" id="GO:0008332">
    <property type="term" value="F:low voltage-gated calcium channel activity"/>
    <property type="evidence" value="ECO:0007669"/>
    <property type="project" value="TreeGrafter"/>
</dbReference>
<dbReference type="GO" id="GO:0005248">
    <property type="term" value="F:voltage-gated sodium channel activity"/>
    <property type="evidence" value="ECO:0007669"/>
    <property type="project" value="TreeGrafter"/>
</dbReference>
<evidence type="ECO:0000256" key="6">
    <source>
        <dbReference type="ARBA" id="ARBA00022737"/>
    </source>
</evidence>
<name>A0A9P0NMJ9_9DIPT</name>
<feature type="transmembrane region" description="Helical" evidence="17">
    <location>
        <begin position="793"/>
        <end position="817"/>
    </location>
</feature>
<reference evidence="19" key="1">
    <citation type="submission" date="2022-01" db="EMBL/GenBank/DDBJ databases">
        <authorList>
            <person name="King R."/>
        </authorList>
    </citation>
    <scope>NUCLEOTIDE SEQUENCE</scope>
</reference>
<evidence type="ECO:0000256" key="4">
    <source>
        <dbReference type="ARBA" id="ARBA00022673"/>
    </source>
</evidence>
<feature type="transmembrane region" description="Helical" evidence="17">
    <location>
        <begin position="1896"/>
        <end position="1922"/>
    </location>
</feature>
<reference evidence="19" key="2">
    <citation type="submission" date="2022-10" db="EMBL/GenBank/DDBJ databases">
        <authorList>
            <consortium name="ENA_rothamsted_submissions"/>
            <consortium name="culmorum"/>
            <person name="King R."/>
        </authorList>
    </citation>
    <scope>NUCLEOTIDE SEQUENCE</scope>
</reference>
<protein>
    <recommendedName>
        <fullName evidence="18">Ion transport domain-containing protein</fullName>
    </recommendedName>
</protein>
<feature type="transmembrane region" description="Helical" evidence="17">
    <location>
        <begin position="1398"/>
        <end position="1419"/>
    </location>
</feature>
<dbReference type="GO" id="GO:0070509">
    <property type="term" value="P:calcium ion import"/>
    <property type="evidence" value="ECO:0007669"/>
    <property type="project" value="TreeGrafter"/>
</dbReference>
<organism evidence="19 20">
    <name type="scientific">Chironomus riparius</name>
    <dbReference type="NCBI Taxonomy" id="315576"/>
    <lineage>
        <taxon>Eukaryota</taxon>
        <taxon>Metazoa</taxon>
        <taxon>Ecdysozoa</taxon>
        <taxon>Arthropoda</taxon>
        <taxon>Hexapoda</taxon>
        <taxon>Insecta</taxon>
        <taxon>Pterygota</taxon>
        <taxon>Neoptera</taxon>
        <taxon>Endopterygota</taxon>
        <taxon>Diptera</taxon>
        <taxon>Nematocera</taxon>
        <taxon>Chironomoidea</taxon>
        <taxon>Chironomidae</taxon>
        <taxon>Chironominae</taxon>
        <taxon>Chironomus</taxon>
    </lineage>
</organism>
<feature type="transmembrane region" description="Helical" evidence="17">
    <location>
        <begin position="114"/>
        <end position="132"/>
    </location>
</feature>
<comment type="catalytic activity">
    <reaction evidence="14">
        <text>Ca(2+)(in) = Ca(2+)(out)</text>
        <dbReference type="Rhea" id="RHEA:29671"/>
        <dbReference type="ChEBI" id="CHEBI:29108"/>
    </reaction>
</comment>
<sequence>MNLLTINVYAINKRIFFFVLKKENFLLFHTFFFLYSISFYYEFSKEQDYICSKPEDSGMHLCSNLPPYRIGPLVCNTTAVPYSHNTPSSSSCVNWNQYYTNCTQLGGNPFQGTISFDNIGLAWVAIFLVISLEGWTDIMYYVQDAHSFWDWIYFVLLIVIGSFFMINLCLVVIATQFSETKKREMERMRQERARFTSSSTLASSTNNSEPTTCYAEIVKYIAHLYRRLKRRLIKKLRLYKYQYQQRKEGLLPRTPENLFSPQKIRCHHPKCPKLLSNHCNSGGSVNKLTNLQEQNNQLNSIQSAPLNNSNNNHDDILSDNSEIQSLNNTLSATMDEKQKMLLLKIANNSIAAAAAASTVASGVDNDYGNNSASSSLLSPPTSTRRRGSSVMFNEFVILHTPPKIEPQNDKNTLSVEKMTQTGEGGIWQVNLPHNNTINSVTNNLNDYSDLNLTDAMTCQELLALSVAFSAALPTGQTTLDSFYSTLTRNNNNNHNNNNNINNDFTPTTQVEDYSCCYELYQQNFDYAAQEYHQHQLHQSSEDLERQKSRAYYACITCYKQGILLAILINTLSMGIEYHNQPEELTAIVETSNIVFSGIFAVEMLLKIIAEGPFKYISNGFNVFDGVIVILSAVELCQAFINEGPSSNSGLSVLRTFRLLRILKLVRFMPNLRRQLFVMLRTMDNVAIFFSLLILFIFIFSILGMYLFGGKFCKFMDEELGERECTCPEIISKHPLCECDRKHFNNFLWATVTVFQVSLDPRLPVHSTKKKLILTQEDWNVVLFNGMEKTSHWAALYFVTLMTFGNYVLFNLLVAILVEGFSSERHERREREQREIIKAKLNAEQQQLQMQLQMQEQFNEMFPPDDLKSFSESTTSDSYNDSKNRWFSAEELRKLNNIENIKCNIQKQKLLQGEAGATEAVDGQLPNYLTKSNQEKEMNQRPGSYKRKHHSIREKNRLSDGRKVDPPIITTTAATPQDSPSNTMEMGTTMRDWEHVDLDSLERNEPPRIHLTPPSVFGSLKALDERIFLERPTYITKSERNSSSSLTSHSEKHSPTGSAVLPTCVEQSGDEEQQDNLKIDITITAASPAPSRKSSLKVRRGSSKRKKVVGAQKTETSQGTEILNNCKPLPQSQIQQQNEREENLSKSSSGMVNGSGTNEMCDIRKGSIQSDKDVLLARVNCIKNDTHPSGQYSRMNVRRSSSIKSDSHQLPLQRNQQFLSNKYINNHQYYNFNRKNSINVASIQHPHFFHQQYYQRRMSSFEHSFEKHSNINLHNFEDFLQRSMKVDLEKSISSLNNSTSMMQEPSQPETPLKKSSKITQWFKEVSNFDKWTEERDPYSLYLFSDDNIFRKLCNWFVDQKWFDNVILFFIALNCITLAMERPNIPPWSKERVFLATANYVFTVVFAIEMLIKVVAAGMFYGRDAYFTSGWNIMDGSLVMISIIDLLMGLLSESSPRIFGILRVFRLLRSLRPLRVINRAPGLKLVVQTLLSSLRPIGNIVLICCTFFIIFGILGVQLFKGTFFYCEGENIKGVRNKTECLQRTGNAWINRKYNFDDLGKALMSLFVLSSRDGWVNIMYTGLDAVGVDQQPIVNYNEWRLLYFIAFILLVGFFVLNMFVGVVVENFHRCREEQEKEEKIRRAAKRAIQLEKKRRRMHMPPYYTNYSPLRMFVHNVVTSKYFDLAIAAVIGLNVVTMAMEYYMMPIALEYALKIFNYFFTAVFILEAAMKLVALGFKLYLKDKWNQLDVFIVILSIVGIVLEEMESKIIPINPTIIRVMRVLRIARVLKLLKMAKGIRALLDTVMQALPQVGNLGLLFFLLFFIFAALGVELFGRLECSDEIPCQGLGEHAHFANFGMAFLTLFRVATGDNWNGIMKDTLRDECDDAADCVKNCCVSAIIAPIFFVIFVLMAQFVLVNVVVAVLMKHLEESHKQMEDDMDIETELEREIEREQLFEEEQALCKELEKQKSIAQKRPLTKVASLPSNFTYSTPIIEKKFNTGRRQTVQYFNPLLGPNMGCPLSLREWNQTPISSTCESNENDLNEPVPSGARRSSKAPINRRNLLQKFRTQSFDVKLLSDTGDAVEMDSQNIKFGQSNGGGETSSSAINNNLMISKKPTGIAAKKINYRQSSLDFDNRSSACKFLDHSNNNASSFIGNKSFLAVPKLQATNRSRSGSAKQLFKQAAIVDEDEQINENSLLLPEGNTPPSPQSNVPSSNSIPQIQLPPSNSGSLKNVNETTMQPPISVISSSSSSSTSLGQQQQFKISEPTIAMHTLTVDDGDDGNVKKSESCELLRVISERRKL</sequence>
<comment type="subcellular location">
    <subcellularLocation>
        <location evidence="1">Membrane</location>
        <topology evidence="1">Multi-pass membrane protein</topology>
    </subcellularLocation>
</comment>
<dbReference type="FunFam" id="1.20.120.350:FF:000007">
    <property type="entry name" value="Voltage-dependent T-type calcium channel subunit alpha"/>
    <property type="match status" value="1"/>
</dbReference>
<feature type="transmembrane region" description="Helical" evidence="17">
    <location>
        <begin position="1678"/>
        <end position="1699"/>
    </location>
</feature>
<feature type="domain" description="Ion transport" evidence="18">
    <location>
        <begin position="25"/>
        <end position="184"/>
    </location>
</feature>
<feature type="transmembrane region" description="Helical" evidence="17">
    <location>
        <begin position="1495"/>
        <end position="1517"/>
    </location>
</feature>
<evidence type="ECO:0000256" key="15">
    <source>
        <dbReference type="SAM" id="Coils"/>
    </source>
</evidence>
<feature type="region of interest" description="Disordered" evidence="16">
    <location>
        <begin position="1037"/>
        <end position="1154"/>
    </location>
</feature>
<feature type="region of interest" description="Disordered" evidence="16">
    <location>
        <begin position="2030"/>
        <end position="2054"/>
    </location>
</feature>
<evidence type="ECO:0000256" key="10">
    <source>
        <dbReference type="ARBA" id="ARBA00023065"/>
    </source>
</evidence>
<feature type="compositionally biased region" description="Polar residues" evidence="16">
    <location>
        <begin position="2221"/>
        <end position="2239"/>
    </location>
</feature>
<dbReference type="InterPro" id="IPR005821">
    <property type="entry name" value="Ion_trans_dom"/>
</dbReference>
<feature type="transmembrane region" description="Helical" evidence="17">
    <location>
        <begin position="25"/>
        <end position="43"/>
    </location>
</feature>
<feature type="region of interest" description="Disordered" evidence="16">
    <location>
        <begin position="2195"/>
        <end position="2261"/>
    </location>
</feature>
<evidence type="ECO:0000256" key="8">
    <source>
        <dbReference type="ARBA" id="ARBA00022882"/>
    </source>
</evidence>
<feature type="region of interest" description="Disordered" evidence="16">
    <location>
        <begin position="931"/>
        <end position="982"/>
    </location>
</feature>
<accession>A0A9P0NMJ9</accession>
<evidence type="ECO:0000256" key="3">
    <source>
        <dbReference type="ARBA" id="ARBA00022568"/>
    </source>
</evidence>
<feature type="domain" description="Ion transport" evidence="18">
    <location>
        <begin position="1676"/>
        <end position="1931"/>
    </location>
</feature>
<dbReference type="Proteomes" id="UP001153620">
    <property type="component" value="Chromosome 3"/>
</dbReference>
<evidence type="ECO:0000313" key="20">
    <source>
        <dbReference type="Proteomes" id="UP001153620"/>
    </source>
</evidence>
<evidence type="ECO:0000256" key="11">
    <source>
        <dbReference type="ARBA" id="ARBA00023136"/>
    </source>
</evidence>
<dbReference type="Gene3D" id="1.10.287.70">
    <property type="match status" value="4"/>
</dbReference>
<keyword evidence="3" id="KW-0109">Calcium transport</keyword>
<feature type="transmembrane region" description="Helical" evidence="17">
    <location>
        <begin position="1431"/>
        <end position="1450"/>
    </location>
</feature>
<feature type="transmembrane region" description="Helical" evidence="17">
    <location>
        <begin position="1811"/>
        <end position="1831"/>
    </location>
</feature>
<evidence type="ECO:0000256" key="17">
    <source>
        <dbReference type="SAM" id="Phobius"/>
    </source>
</evidence>
<feature type="coiled-coil region" evidence="15">
    <location>
        <begin position="1922"/>
        <end position="1972"/>
    </location>
</feature>
<evidence type="ECO:0000256" key="7">
    <source>
        <dbReference type="ARBA" id="ARBA00022837"/>
    </source>
</evidence>
<gene>
    <name evidence="19" type="ORF">CHIRRI_LOCUS11922</name>
</gene>
<feature type="compositionally biased region" description="Basic residues" evidence="16">
    <location>
        <begin position="1093"/>
        <end position="1107"/>
    </location>
</feature>
<feature type="compositionally biased region" description="Low complexity" evidence="16">
    <location>
        <begin position="2241"/>
        <end position="2253"/>
    </location>
</feature>
<feature type="transmembrane region" description="Helical" evidence="17">
    <location>
        <begin position="152"/>
        <end position="177"/>
    </location>
</feature>
<dbReference type="FunFam" id="1.20.120.350:FF:000008">
    <property type="entry name" value="Voltage-dependent T-type calcium channel subunit alpha"/>
    <property type="match status" value="1"/>
</dbReference>
<dbReference type="InterPro" id="IPR043203">
    <property type="entry name" value="VGCC_Ca_Na"/>
</dbReference>
<evidence type="ECO:0000313" key="19">
    <source>
        <dbReference type="EMBL" id="CAH1729854.1"/>
    </source>
</evidence>
<feature type="transmembrane region" description="Helical" evidence="17">
    <location>
        <begin position="1598"/>
        <end position="1621"/>
    </location>
</feature>
<evidence type="ECO:0000256" key="1">
    <source>
        <dbReference type="ARBA" id="ARBA00004141"/>
    </source>
</evidence>
<evidence type="ECO:0000259" key="18">
    <source>
        <dbReference type="Pfam" id="PF00520"/>
    </source>
</evidence>
<keyword evidence="7" id="KW-0106">Calcium</keyword>
<keyword evidence="10" id="KW-0406">Ion transport</keyword>
<keyword evidence="4" id="KW-0107">Calcium channel</keyword>
<feature type="compositionally biased region" description="Low complexity" evidence="16">
    <location>
        <begin position="965"/>
        <end position="975"/>
    </location>
</feature>
<dbReference type="Gene3D" id="1.20.120.350">
    <property type="entry name" value="Voltage-gated potassium channels. Chain C"/>
    <property type="match status" value="3"/>
</dbReference>
<dbReference type="FunFam" id="1.10.287.70:FF:000120">
    <property type="entry name" value="Voltage-dependent T-type calcium channel subunit alpha"/>
    <property type="match status" value="1"/>
</dbReference>
<evidence type="ECO:0000256" key="14">
    <source>
        <dbReference type="ARBA" id="ARBA00036634"/>
    </source>
</evidence>
<evidence type="ECO:0000256" key="2">
    <source>
        <dbReference type="ARBA" id="ARBA00022448"/>
    </source>
</evidence>
<feature type="compositionally biased region" description="Polar residues" evidence="16">
    <location>
        <begin position="1144"/>
        <end position="1154"/>
    </location>
</feature>
<evidence type="ECO:0000256" key="12">
    <source>
        <dbReference type="ARBA" id="ARBA00023180"/>
    </source>
</evidence>
<dbReference type="GO" id="GO:0086010">
    <property type="term" value="P:membrane depolarization during action potential"/>
    <property type="evidence" value="ECO:0007669"/>
    <property type="project" value="TreeGrafter"/>
</dbReference>
<proteinExistence type="predicted"/>
<dbReference type="GO" id="GO:0043005">
    <property type="term" value="C:neuron projection"/>
    <property type="evidence" value="ECO:0007669"/>
    <property type="project" value="TreeGrafter"/>
</dbReference>
<evidence type="ECO:0000256" key="16">
    <source>
        <dbReference type="SAM" id="MobiDB-lite"/>
    </source>
</evidence>
<dbReference type="PANTHER" id="PTHR10037:SF230">
    <property type="entry name" value="CA[2+]-CHANNEL PROTEIN ALPHA[[1]] SUBUNIT T, ISOFORM F"/>
    <property type="match status" value="1"/>
</dbReference>
<keyword evidence="2" id="KW-0813">Transport</keyword>
<dbReference type="FunFam" id="1.10.287.70:FF:000018">
    <property type="entry name" value="Voltage-dependent T-type calcium channel subunit alpha"/>
    <property type="match status" value="1"/>
</dbReference>
<feature type="transmembrane region" description="Helical" evidence="17">
    <location>
        <begin position="621"/>
        <end position="640"/>
    </location>
</feature>
<feature type="transmembrane region" description="Helical" evidence="17">
    <location>
        <begin position="591"/>
        <end position="609"/>
    </location>
</feature>